<sequence>MWEGCEFETDSDATVELSTIVDESGEPDVASYDAFAASGDVVPVDGVGDSAVRFRGSLFVKSGDTAYVVSGDNQHGEPLELEVLEELAAAVINAA</sequence>
<gene>
    <name evidence="1" type="ORF">D0Z08_08465</name>
</gene>
<accession>A0A417Y528</accession>
<reference evidence="1 2" key="1">
    <citation type="submission" date="2018-09" db="EMBL/GenBank/DDBJ databases">
        <title>Genome sequencing of Nocardioides immobilis CCTCC AB 2017083 for comparison to Nocardioides silvaticus.</title>
        <authorList>
            <person name="Li C."/>
            <person name="Wang G."/>
        </authorList>
    </citation>
    <scope>NUCLEOTIDE SEQUENCE [LARGE SCALE GENOMIC DNA]</scope>
    <source>
        <strain evidence="1 2">CCTCC AB 2017083</strain>
    </source>
</reference>
<comment type="caution">
    <text evidence="1">The sequence shown here is derived from an EMBL/GenBank/DDBJ whole genome shotgun (WGS) entry which is preliminary data.</text>
</comment>
<evidence type="ECO:0000313" key="2">
    <source>
        <dbReference type="Proteomes" id="UP000283644"/>
    </source>
</evidence>
<evidence type="ECO:0000313" key="1">
    <source>
        <dbReference type="EMBL" id="RHW27687.1"/>
    </source>
</evidence>
<dbReference type="EMBL" id="QXGH01000012">
    <property type="protein sequence ID" value="RHW27687.1"/>
    <property type="molecule type" value="Genomic_DNA"/>
</dbReference>
<organism evidence="1 2">
    <name type="scientific">Nocardioides immobilis</name>
    <dbReference type="NCBI Taxonomy" id="2049295"/>
    <lineage>
        <taxon>Bacteria</taxon>
        <taxon>Bacillati</taxon>
        <taxon>Actinomycetota</taxon>
        <taxon>Actinomycetes</taxon>
        <taxon>Propionibacteriales</taxon>
        <taxon>Nocardioidaceae</taxon>
        <taxon>Nocardioides</taxon>
    </lineage>
</organism>
<dbReference type="Proteomes" id="UP000283644">
    <property type="component" value="Unassembled WGS sequence"/>
</dbReference>
<keyword evidence="2" id="KW-1185">Reference proteome</keyword>
<protein>
    <submittedName>
        <fullName evidence="1">Uncharacterized protein</fullName>
    </submittedName>
</protein>
<name>A0A417Y528_9ACTN</name>
<dbReference type="AlphaFoldDB" id="A0A417Y528"/>
<proteinExistence type="predicted"/>